<feature type="compositionally biased region" description="Polar residues" evidence="2">
    <location>
        <begin position="519"/>
        <end position="533"/>
    </location>
</feature>
<organism evidence="4 5">
    <name type="scientific">Limulus polyphemus</name>
    <name type="common">Atlantic horseshoe crab</name>
    <dbReference type="NCBI Taxonomy" id="6850"/>
    <lineage>
        <taxon>Eukaryota</taxon>
        <taxon>Metazoa</taxon>
        <taxon>Ecdysozoa</taxon>
        <taxon>Arthropoda</taxon>
        <taxon>Chelicerata</taxon>
        <taxon>Merostomata</taxon>
        <taxon>Xiphosura</taxon>
        <taxon>Limulidae</taxon>
        <taxon>Limulus</taxon>
    </lineage>
</organism>
<evidence type="ECO:0000259" key="3">
    <source>
        <dbReference type="PROSITE" id="PS51321"/>
    </source>
</evidence>
<feature type="region of interest" description="Disordered" evidence="2">
    <location>
        <begin position="689"/>
        <end position="745"/>
    </location>
</feature>
<evidence type="ECO:0000313" key="4">
    <source>
        <dbReference type="Proteomes" id="UP000694941"/>
    </source>
</evidence>
<feature type="coiled-coil region" evidence="1">
    <location>
        <begin position="242"/>
        <end position="277"/>
    </location>
</feature>
<feature type="region of interest" description="Disordered" evidence="2">
    <location>
        <begin position="388"/>
        <end position="418"/>
    </location>
</feature>
<dbReference type="PANTHER" id="PTHR11477:SF51">
    <property type="entry name" value="PROTEIN PARTNER OF SNF, ISOFORM B"/>
    <property type="match status" value="1"/>
</dbReference>
<dbReference type="PROSITE" id="PS51321">
    <property type="entry name" value="TFIIS_CENTRAL"/>
    <property type="match status" value="1"/>
</dbReference>
<dbReference type="RefSeq" id="XP_022243758.1">
    <property type="nucleotide sequence ID" value="XM_022388050.1"/>
</dbReference>
<dbReference type="CDD" id="cd21541">
    <property type="entry name" value="SPOC_PHF3-like"/>
    <property type="match status" value="1"/>
</dbReference>
<feature type="region of interest" description="Disordered" evidence="2">
    <location>
        <begin position="463"/>
        <end position="491"/>
    </location>
</feature>
<dbReference type="Pfam" id="PF07500">
    <property type="entry name" value="TFIIS_M"/>
    <property type="match status" value="1"/>
</dbReference>
<dbReference type="Gene3D" id="1.10.472.30">
    <property type="entry name" value="Transcription elongation factor S-II, central domain"/>
    <property type="match status" value="1"/>
</dbReference>
<feature type="region of interest" description="Disordered" evidence="2">
    <location>
        <begin position="845"/>
        <end position="865"/>
    </location>
</feature>
<evidence type="ECO:0000256" key="2">
    <source>
        <dbReference type="SAM" id="MobiDB-lite"/>
    </source>
</evidence>
<dbReference type="InterPro" id="IPR012921">
    <property type="entry name" value="SPOC_C"/>
</dbReference>
<feature type="region of interest" description="Disordered" evidence="2">
    <location>
        <begin position="35"/>
        <end position="55"/>
    </location>
</feature>
<sequence length="1854" mass="210950">MDTERSKTLLPCQENSLSQAEWDIVQLVSDMECERNQQESIPCEEPEAEKDSDDSVLSVEQVKSLLQEALHHHLGGEKDVKLDDLLEILHQQLVTDHVNKPEDFDSPKETITTDLPHAQPPETAQVDNGFEDLEHLVLQEASNNGMFEPNDDFVVGMASEILHDVGNELEPEEIGKVMIDHSYSMLATDFTKHFWKSDHMETQGEGEEEDLDNDSITEKTSHKKSKRSTPLRRSQRQIDKIDRALVEKIRAENAELQRQEKEEMEKQKALAEQARMDCDDISDSKNINISVIPVNSQASDIEPVDSRHSSGKKGKTANQAKESKKKVTSIPNKGKNSKGKNSSYKMIHTFEEEENVQKLNKKSKNENKIHSSSRKKICSKNNTVLQSKINSTSRVSRKKISAKDSSFAPKKKGRPMKNISKTNKNIVAKNKLRQRILLAGKKLHKARSYTELNTEFDHFKYKQNKSSSKDSHSEVKKMPQQIKIKQRKRLKFKSSNGHFKKKLLDSRDDWRKSESLSCSNSQCTESSEDVQSQEPKKIKLQKQMKTVSERKNDNIKKGEELRNTCDNKQSLSVHSFHQKEQICNNSKRVEVCLASKQGNGSKNGYSVKNSVKMQTDESEQKKIENLANCHIQVLLEKIDVTLASNKRLHTEVSREQEFQKDKETYFKDKHQKGEKLAIHKFKKFKKHKEIINDQKEGEDPENLGKKKKTTKDNVCKLEEQEEKQLKVKKEEQSSSKNEQKTEEKEDSINLDFNQLRLNVRRALKDVLTSRLKNADDILLTSDELKSITLHIEKELYKLHKENIVKYRNVYCVLIINFKDPKNKILFRKVLKGIIPPDRLVRMSPQDLSFKDDRKRSQQLESPKKQIDQGSLFLQSFGMLIDTTDQHHSHLFDLKCQICTGKIPPPKEESPNKKKILIGMEDRTNSNIKYLAKTTAEPLQEKCSAVTGQSQNTSLKNLGKDTCLTDSEYVNKIMLDSNEAVVNSVKTESVTSNFPSDKNQEKNLDTVVLNPAVEEKRKIEQRETDNSVYCEMKPVEKTSPTFTTGVILRTMKTITTNNQASGGKDLSNSVPLETSVTEKQTSHLKLSKTPSWGWKGFIFMEEVARFVNFGYIVSGSKDYVSQDMPNTLYVCGRIAPDQVWSYLGKTKPLATKELIVVSFYPANKEEMVSYSAFYHYLFSRKRLGVIGHTSKMVKDFYILPLPADQPIPSVLLPFNGPGLQNPRPNLLLGLIVRHKNPLKKISSTPGTMCPLQQVSSPSVNISLKNNSVDTPVSIVRKSSHPIPESSSLNNKQCVKISSNGPESLWQLEKHTISQPALTKSKTSESLQVISANASGIRDSADAPYDPEENDFSYRQELRRQVLHEFNASVDETCKVENIKSVENGQEFIAGKCLNVDMTPSFVAKQDISSEKPLKISMNEYAESQLKKKTKVVSKVKSLPLEILDSEQNSNSKTKSNSNVDKAYSSSCPSLSKSPKKITDSVIEDDLSSCSVILSLPKQVLNSTGKKLISKTASSSFNPSIRPVASGSGQPIQSFTNQNENTVHPSTSYSSLSSQTNNTVTQDVFSKYSSTLPPHLHKLMDAINKVAQQVSEKSDNSETGDKPARKTLHVLRNWIAKKSPKSYTAPKLNYIPKVHHEQKNVDDRPRENSKDLEELVVTKNCRTNSFPIQHPERSVRMCDELHSQQAKHVQEMKSSNSIYANMWSHNGPLVKTNNYERLTLPNNSLTGPFQTKSQEVMQKNGFLNESHVETKSQDTWYQHKTPKNQFSISRFLHTERSNSSTSGSVSNDQVSHSYPFDQFYRREVQSSDSSSERTKFHVQDSDYRIAWEHTDRWSHFSREEHLNPRFRRGYNNNSYR</sequence>
<feature type="compositionally biased region" description="Low complexity" evidence="2">
    <location>
        <begin position="1447"/>
        <end position="1471"/>
    </location>
</feature>
<evidence type="ECO:0000256" key="1">
    <source>
        <dbReference type="SAM" id="Coils"/>
    </source>
</evidence>
<feature type="compositionally biased region" description="Basic and acidic residues" evidence="2">
    <location>
        <begin position="467"/>
        <end position="477"/>
    </location>
</feature>
<proteinExistence type="predicted"/>
<dbReference type="SUPFAM" id="SSF46942">
    <property type="entry name" value="Elongation factor TFIIS domain 2"/>
    <property type="match status" value="1"/>
</dbReference>
<evidence type="ECO:0000313" key="5">
    <source>
        <dbReference type="RefSeq" id="XP_022243758.1"/>
    </source>
</evidence>
<feature type="region of interest" description="Disordered" evidence="2">
    <location>
        <begin position="199"/>
        <end position="239"/>
    </location>
</feature>
<feature type="compositionally biased region" description="Acidic residues" evidence="2">
    <location>
        <begin position="204"/>
        <end position="215"/>
    </location>
</feature>
<feature type="region of interest" description="Disordered" evidence="2">
    <location>
        <begin position="298"/>
        <end position="375"/>
    </location>
</feature>
<protein>
    <submittedName>
        <fullName evidence="5">Uncharacterized protein LOC106461182 isoform X1</fullName>
    </submittedName>
</protein>
<gene>
    <name evidence="5" type="primary">LOC106461182</name>
</gene>
<feature type="compositionally biased region" description="Acidic residues" evidence="2">
    <location>
        <begin position="42"/>
        <end position="54"/>
    </location>
</feature>
<feature type="region of interest" description="Disordered" evidence="2">
    <location>
        <begin position="1535"/>
        <end position="1554"/>
    </location>
</feature>
<dbReference type="PANTHER" id="PTHR11477">
    <property type="entry name" value="TRANSCRIPTION FACTOR S-II ZINC FINGER DOMAIN-CONTAINING PROTEIN"/>
    <property type="match status" value="1"/>
</dbReference>
<name>A0ABM1SJF2_LIMPO</name>
<feature type="region of interest" description="Disordered" evidence="2">
    <location>
        <begin position="519"/>
        <end position="550"/>
    </location>
</feature>
<feature type="compositionally biased region" description="Basic and acidic residues" evidence="2">
    <location>
        <begin position="848"/>
        <end position="865"/>
    </location>
</feature>
<dbReference type="Pfam" id="PF07744">
    <property type="entry name" value="SPOC"/>
    <property type="match status" value="1"/>
</dbReference>
<dbReference type="InterPro" id="IPR036575">
    <property type="entry name" value="TFIIS_cen_dom_sf"/>
</dbReference>
<feature type="compositionally biased region" description="Basic and acidic residues" evidence="2">
    <location>
        <begin position="710"/>
        <end position="745"/>
    </location>
</feature>
<reference evidence="5" key="1">
    <citation type="submission" date="2025-08" db="UniProtKB">
        <authorList>
            <consortium name="RefSeq"/>
        </authorList>
    </citation>
    <scope>IDENTIFICATION</scope>
    <source>
        <tissue evidence="5">Muscle</tissue>
    </source>
</reference>
<accession>A0ABM1SJF2</accession>
<keyword evidence="4" id="KW-1185">Reference proteome</keyword>
<feature type="domain" description="TFIIS central" evidence="3">
    <location>
        <begin position="755"/>
        <end position="875"/>
    </location>
</feature>
<dbReference type="GeneID" id="106461182"/>
<feature type="region of interest" description="Disordered" evidence="2">
    <location>
        <begin position="1445"/>
        <end position="1473"/>
    </location>
</feature>
<dbReference type="Proteomes" id="UP000694941">
    <property type="component" value="Unplaced"/>
</dbReference>
<dbReference type="SMART" id="SM00510">
    <property type="entry name" value="TFS2M"/>
    <property type="match status" value="1"/>
</dbReference>
<feature type="compositionally biased region" description="Basic residues" evidence="2">
    <location>
        <begin position="221"/>
        <end position="235"/>
    </location>
</feature>
<dbReference type="InterPro" id="IPR003618">
    <property type="entry name" value="TFIIS_cen_dom"/>
</dbReference>
<keyword evidence="1" id="KW-0175">Coiled coil</keyword>